<evidence type="ECO:0000313" key="2">
    <source>
        <dbReference type="EMBL" id="GAA4309822.1"/>
    </source>
</evidence>
<evidence type="ECO:0000256" key="1">
    <source>
        <dbReference type="SAM" id="SignalP"/>
    </source>
</evidence>
<organism evidence="2 3">
    <name type="scientific">Nibribacter koreensis</name>
    <dbReference type="NCBI Taxonomy" id="1084519"/>
    <lineage>
        <taxon>Bacteria</taxon>
        <taxon>Pseudomonadati</taxon>
        <taxon>Bacteroidota</taxon>
        <taxon>Cytophagia</taxon>
        <taxon>Cytophagales</taxon>
        <taxon>Hymenobacteraceae</taxon>
        <taxon>Nibribacter</taxon>
    </lineage>
</organism>
<dbReference type="Proteomes" id="UP001501844">
    <property type="component" value="Unassembled WGS sequence"/>
</dbReference>
<accession>A0ABP8FRW6</accession>
<reference evidence="3" key="1">
    <citation type="journal article" date="2019" name="Int. J. Syst. Evol. Microbiol.">
        <title>The Global Catalogue of Microorganisms (GCM) 10K type strain sequencing project: providing services to taxonomists for standard genome sequencing and annotation.</title>
        <authorList>
            <consortium name="The Broad Institute Genomics Platform"/>
            <consortium name="The Broad Institute Genome Sequencing Center for Infectious Disease"/>
            <person name="Wu L."/>
            <person name="Ma J."/>
        </authorList>
    </citation>
    <scope>NUCLEOTIDE SEQUENCE [LARGE SCALE GENOMIC DNA]</scope>
    <source>
        <strain evidence="3">JCM 17917</strain>
    </source>
</reference>
<dbReference type="InterPro" id="IPR036514">
    <property type="entry name" value="SGNH_hydro_sf"/>
</dbReference>
<dbReference type="Pfam" id="PF00657">
    <property type="entry name" value="Lipase_GDSL"/>
    <property type="match status" value="1"/>
</dbReference>
<dbReference type="GO" id="GO:0016787">
    <property type="term" value="F:hydrolase activity"/>
    <property type="evidence" value="ECO:0007669"/>
    <property type="project" value="UniProtKB-KW"/>
</dbReference>
<name>A0ABP8FRW6_9BACT</name>
<dbReference type="SUPFAM" id="SSF52266">
    <property type="entry name" value="SGNH hydrolase"/>
    <property type="match status" value="1"/>
</dbReference>
<keyword evidence="3" id="KW-1185">Reference proteome</keyword>
<protein>
    <submittedName>
        <fullName evidence="2">SGNH/GDSL hydrolase family protein</fullName>
    </submittedName>
</protein>
<proteinExistence type="predicted"/>
<keyword evidence="1" id="KW-0732">Signal</keyword>
<dbReference type="Gene3D" id="3.40.50.1110">
    <property type="entry name" value="SGNH hydrolase"/>
    <property type="match status" value="2"/>
</dbReference>
<dbReference type="PROSITE" id="PS51257">
    <property type="entry name" value="PROKAR_LIPOPROTEIN"/>
    <property type="match status" value="1"/>
</dbReference>
<feature type="signal peptide" evidence="1">
    <location>
        <begin position="1"/>
        <end position="23"/>
    </location>
</feature>
<keyword evidence="2" id="KW-0378">Hydrolase</keyword>
<comment type="caution">
    <text evidence="2">The sequence shown here is derived from an EMBL/GenBank/DDBJ whole genome shotgun (WGS) entry which is preliminary data.</text>
</comment>
<evidence type="ECO:0000313" key="3">
    <source>
        <dbReference type="Proteomes" id="UP001501844"/>
    </source>
</evidence>
<sequence length="473" mass="50469">MNMKNFFYKIGAAAFLSSSILLAGCDPEFEDDRTLSAGSLDLTKYVAVGNSLTAGYQDNGLSLEGQLNSYPNILANQFSYVGGGEFTQPLFSLEQRNGSGYLRLTGFTSTGSPITSTVTTQLAVRGMGADGKTPLLTKYTGGINNYGVPGIRVSDIKIQGYGLNNPQGFNPFFERIQPDNSFQTYLERVSTSAPTFFSLWLGNNDVLGYATAGAFASFITPTADFEANYTEMVNALAANNTEGIVATIPDVRAVPFFTTVGPTFKASLPAAVPAVVVLTKNTPTRKVVPKSDIKDANGGTTLFTLTAAPYLPLVGTATGKYWRDLARSQSPSNPNVALVQYLTAFQIDTTKMFGLSGENPFPSALVLDADEQAEIATATTAFNNIIKAQAASKNLAVFDAYAFFNGIQSGFMLNGVAYSPAFITGNLFSLDGVHPTQRGYAIIANEMIRAINAKYGSTIPTVDVTQFRAVLIP</sequence>
<gene>
    <name evidence="2" type="ORF">GCM10023183_27250</name>
</gene>
<dbReference type="InterPro" id="IPR001087">
    <property type="entry name" value="GDSL"/>
</dbReference>
<dbReference type="EMBL" id="BAABGX010000002">
    <property type="protein sequence ID" value="GAA4309822.1"/>
    <property type="molecule type" value="Genomic_DNA"/>
</dbReference>
<feature type="chain" id="PRO_5045203310" evidence="1">
    <location>
        <begin position="24"/>
        <end position="473"/>
    </location>
</feature>